<sequence length="318" mass="36089">MVNPYPVSASIDPILLEVIASDLGVDPSFVEKDWYATRIIAALITVDKLGMRLVCAGGTSLSKGFGLIQRFSEDLDFKVILPILEPTRNERSKYKNEILDVIRNSSSDWALNENEIKARDKNSQVTCSITYQQNFKQDIALRPYIKLDIKFTSLVLPFEEKSLTSFISQAMGLPPEVPSIACCSPVETAAEKLSALTWRILTRNRENEHDDPSIIRHLYDLTALNLMIKDDQNFSSLVSKFMQEDVNSNRGQIQSLSIPKVELLPKMFEQLESDPIYHEEYTRFVKGMSYATEDECPTFEECIETVKSIVARLELAFD</sequence>
<proteinExistence type="predicted"/>
<evidence type="ECO:0000313" key="1">
    <source>
        <dbReference type="EMBL" id="MDB9444139.1"/>
    </source>
</evidence>
<comment type="caution">
    <text evidence="1">The sequence shown here is derived from an EMBL/GenBank/DDBJ whole genome shotgun (WGS) entry which is preliminary data.</text>
</comment>
<dbReference type="RefSeq" id="WP_272110888.1">
    <property type="nucleotide sequence ID" value="NZ_JAQMTI010000286.1"/>
</dbReference>
<evidence type="ECO:0000313" key="2">
    <source>
        <dbReference type="Proteomes" id="UP001211711"/>
    </source>
</evidence>
<reference evidence="1 2" key="1">
    <citation type="submission" date="2023-01" db="EMBL/GenBank/DDBJ databases">
        <title>Genomes from the Australian National Cyanobacteria Reference Collection.</title>
        <authorList>
            <person name="Willis A."/>
            <person name="Lee E.M.F."/>
        </authorList>
    </citation>
    <scope>NUCLEOTIDE SEQUENCE [LARGE SCALE GENOMIC DNA]</scope>
    <source>
        <strain evidence="1 2">CS-549</strain>
    </source>
</reference>
<keyword evidence="1" id="KW-0808">Transferase</keyword>
<dbReference type="InterPro" id="IPR014942">
    <property type="entry name" value="AbiEii"/>
</dbReference>
<keyword evidence="2" id="KW-1185">Reference proteome</keyword>
<dbReference type="Proteomes" id="UP001211711">
    <property type="component" value="Unassembled WGS sequence"/>
</dbReference>
<dbReference type="Pfam" id="PF08843">
    <property type="entry name" value="AbiEii"/>
    <property type="match status" value="1"/>
</dbReference>
<dbReference type="Gene3D" id="3.10.450.620">
    <property type="entry name" value="JHP933, nucleotidyltransferase-like core domain"/>
    <property type="match status" value="1"/>
</dbReference>
<protein>
    <submittedName>
        <fullName evidence="1">Nucleotidyl transferase AbiEii/AbiGii toxin family protein</fullName>
    </submittedName>
</protein>
<accession>A0ABT4ZXY3</accession>
<dbReference type="EMBL" id="JAQMTI010000286">
    <property type="protein sequence ID" value="MDB9444139.1"/>
    <property type="molecule type" value="Genomic_DNA"/>
</dbReference>
<gene>
    <name evidence="1" type="ORF">PN497_22710</name>
</gene>
<organism evidence="1 2">
    <name type="scientific">Sphaerospermopsis kisseleviana CS-549</name>
    <dbReference type="NCBI Taxonomy" id="3021783"/>
    <lineage>
        <taxon>Bacteria</taxon>
        <taxon>Bacillati</taxon>
        <taxon>Cyanobacteriota</taxon>
        <taxon>Cyanophyceae</taxon>
        <taxon>Nostocales</taxon>
        <taxon>Aphanizomenonaceae</taxon>
        <taxon>Sphaerospermopsis</taxon>
        <taxon>Sphaerospermopsis kisseleviana</taxon>
    </lineage>
</organism>
<dbReference type="GO" id="GO:0016740">
    <property type="term" value="F:transferase activity"/>
    <property type="evidence" value="ECO:0007669"/>
    <property type="project" value="UniProtKB-KW"/>
</dbReference>
<name>A0ABT4ZXY3_9CYAN</name>